<gene>
    <name evidence="3" type="primary">LOC112291782</name>
    <name evidence="2" type="ORF">PHYPA_018838</name>
</gene>
<dbReference type="RefSeq" id="XP_073394970.1">
    <property type="nucleotide sequence ID" value="XM_073538869.1"/>
</dbReference>
<dbReference type="Gramene" id="Pp3c14_21560V3.2">
    <property type="protein sequence ID" value="PAC:32961758.CDS.1"/>
    <property type="gene ID" value="Pp3c14_21560"/>
</dbReference>
<name>A9RXQ0_PHYPA</name>
<evidence type="ECO:0000313" key="2">
    <source>
        <dbReference type="EMBL" id="PNR41435.1"/>
    </source>
</evidence>
<evidence type="ECO:0000256" key="1">
    <source>
        <dbReference type="SAM" id="MobiDB-lite"/>
    </source>
</evidence>
<dbReference type="OrthoDB" id="10426005at2759"/>
<feature type="compositionally biased region" description="Basic residues" evidence="1">
    <location>
        <begin position="382"/>
        <end position="392"/>
    </location>
</feature>
<dbReference type="GeneID" id="112291782"/>
<dbReference type="Pfam" id="PF00612">
    <property type="entry name" value="IQ"/>
    <property type="match status" value="1"/>
</dbReference>
<sequence>MKKKTTWAATVVKKQLQTCCKHQAFSVETTERDDTSQGFESPSRVIHISSPIKEAVNPILLRRKSFNVSHAKSLLTTPEPLTPFRKSVESAIPLCRSSTFKSTRLQNDKSSPHLVTAASQEAPLGASKGKVRHKSGPLPVLQQLLRGGLQGGIISSPLNVKKQLSGPLPSAHRKPLSGAPSPKQSTGRPSPQRLSKVKFSPIPGEAIGGGRISDMIAEEEASKVTQIVVLKVRQPITPVLDKKGPRKSRSSKSECNPPATFPEVKLATRVVENTPTAAVVSEFEHPRKDDSIHVAQFENLDVRKADAKIKGDTAECLQKRLVSAAVAIQAAYRGHRARKNLDGELQRSTNPSDDTTEDVLEDEVEPAPSISTQMSRTDPQKQRRNPPPRVNKRWNGSIRSAQDHQALLRSRQEAALKRERAMEYALSRQRWRTGSKPLKGPAANWHTDDRLPDKPGWVRNWLDRATRMSGHENKVFDNNFEQNCDPQSDSLSMKSTVGMCTTDIGSVEHINLGWPLSLRQQHAAGMLQPKAPILEPEALRNGASPSPAPQHPKGAKFSLLEEKRNHVGEAHGHLNHREDSSTGTTESEVFTPASHKSPHKLIKFRNEARKLEFLGDVHGDDTDLESVGSCEGAVPTLNKVPSPGVGTNPRMQQGVQPNKTSNSNSLKEAARREKLLSLQLQTQISVVLSDGDSADTTAASMQQPFWRP</sequence>
<dbReference type="EnsemblPlants" id="Pp3c14_21560V3.1">
    <property type="protein sequence ID" value="PAC:32961757.CDS.1"/>
    <property type="gene ID" value="Pp3c14_21560"/>
</dbReference>
<dbReference type="EnsemblPlants" id="Pp3c14_21560V3.2">
    <property type="protein sequence ID" value="PAC:32961758.CDS.1"/>
    <property type="gene ID" value="Pp3c14_21560"/>
</dbReference>
<feature type="region of interest" description="Disordered" evidence="1">
    <location>
        <begin position="240"/>
        <end position="260"/>
    </location>
</feature>
<evidence type="ECO:0000313" key="4">
    <source>
        <dbReference type="Proteomes" id="UP000006727"/>
    </source>
</evidence>
<feature type="region of interest" description="Disordered" evidence="1">
    <location>
        <begin position="101"/>
        <end position="134"/>
    </location>
</feature>
<dbReference type="HOGENOM" id="CLU_390505_0_0_1"/>
<feature type="compositionally biased region" description="Polar residues" evidence="1">
    <location>
        <begin position="649"/>
        <end position="666"/>
    </location>
</feature>
<dbReference type="Gramene" id="Pp3c14_21560V3.1">
    <property type="protein sequence ID" value="PAC:32961757.CDS.1"/>
    <property type="gene ID" value="Pp3c14_21560"/>
</dbReference>
<dbReference type="PROSITE" id="PS50096">
    <property type="entry name" value="IQ"/>
    <property type="match status" value="1"/>
</dbReference>
<protein>
    <recommendedName>
        <fullName evidence="5">DUF4005 domain-containing protein</fullName>
    </recommendedName>
</protein>
<dbReference type="SMART" id="SM00015">
    <property type="entry name" value="IQ"/>
    <property type="match status" value="1"/>
</dbReference>
<feature type="region of interest" description="Disordered" evidence="1">
    <location>
        <begin position="634"/>
        <end position="670"/>
    </location>
</feature>
<feature type="region of interest" description="Disordered" evidence="1">
    <location>
        <begin position="339"/>
        <end position="396"/>
    </location>
</feature>
<feature type="compositionally biased region" description="Polar residues" evidence="1">
    <location>
        <begin position="182"/>
        <end position="193"/>
    </location>
</feature>
<dbReference type="InterPro" id="IPR000048">
    <property type="entry name" value="IQ_motif_EF-hand-BS"/>
</dbReference>
<organism evidence="2">
    <name type="scientific">Physcomitrium patens</name>
    <name type="common">Spreading-leaved earth moss</name>
    <name type="synonym">Physcomitrella patens</name>
    <dbReference type="NCBI Taxonomy" id="3218"/>
    <lineage>
        <taxon>Eukaryota</taxon>
        <taxon>Viridiplantae</taxon>
        <taxon>Streptophyta</taxon>
        <taxon>Embryophyta</taxon>
        <taxon>Bryophyta</taxon>
        <taxon>Bryophytina</taxon>
        <taxon>Bryopsida</taxon>
        <taxon>Funariidae</taxon>
        <taxon>Funariales</taxon>
        <taxon>Funariaceae</taxon>
        <taxon>Physcomitrium</taxon>
    </lineage>
</organism>
<evidence type="ECO:0008006" key="5">
    <source>
        <dbReference type="Google" id="ProtNLM"/>
    </source>
</evidence>
<dbReference type="AlphaFoldDB" id="A9RXQ0"/>
<dbReference type="EMBL" id="ABEU02000014">
    <property type="protein sequence ID" value="PNR41435.1"/>
    <property type="molecule type" value="Genomic_DNA"/>
</dbReference>
<feature type="compositionally biased region" description="Acidic residues" evidence="1">
    <location>
        <begin position="354"/>
        <end position="365"/>
    </location>
</feature>
<dbReference type="RefSeq" id="XP_024395433.1">
    <property type="nucleotide sequence ID" value="XM_024539665.2"/>
</dbReference>
<dbReference type="Gene3D" id="1.20.5.190">
    <property type="match status" value="1"/>
</dbReference>
<evidence type="ECO:0000313" key="3">
    <source>
        <dbReference type="EnsemblPlants" id="PAC:32961757.CDS.1"/>
    </source>
</evidence>
<accession>A9RXQ0</accession>
<feature type="region of interest" description="Disordered" evidence="1">
    <location>
        <begin position="164"/>
        <end position="208"/>
    </location>
</feature>
<reference evidence="3" key="3">
    <citation type="submission" date="2020-12" db="UniProtKB">
        <authorList>
            <consortium name="EnsemblPlants"/>
        </authorList>
    </citation>
    <scope>IDENTIFICATION</scope>
</reference>
<feature type="region of interest" description="Disordered" evidence="1">
    <location>
        <begin position="572"/>
        <end position="597"/>
    </location>
</feature>
<dbReference type="PaxDb" id="3218-PP1S34_311V6.1"/>
<reference evidence="2 4" key="1">
    <citation type="journal article" date="2008" name="Science">
        <title>The Physcomitrella genome reveals evolutionary insights into the conquest of land by plants.</title>
        <authorList>
            <person name="Rensing S."/>
            <person name="Lang D."/>
            <person name="Zimmer A."/>
            <person name="Terry A."/>
            <person name="Salamov A."/>
            <person name="Shapiro H."/>
            <person name="Nishiyama T."/>
            <person name="Perroud P.-F."/>
            <person name="Lindquist E."/>
            <person name="Kamisugi Y."/>
            <person name="Tanahashi T."/>
            <person name="Sakakibara K."/>
            <person name="Fujita T."/>
            <person name="Oishi K."/>
            <person name="Shin-I T."/>
            <person name="Kuroki Y."/>
            <person name="Toyoda A."/>
            <person name="Suzuki Y."/>
            <person name="Hashimoto A."/>
            <person name="Yamaguchi K."/>
            <person name="Sugano A."/>
            <person name="Kohara Y."/>
            <person name="Fujiyama A."/>
            <person name="Anterola A."/>
            <person name="Aoki S."/>
            <person name="Ashton N."/>
            <person name="Barbazuk W.B."/>
            <person name="Barker E."/>
            <person name="Bennetzen J."/>
            <person name="Bezanilla M."/>
            <person name="Blankenship R."/>
            <person name="Cho S.H."/>
            <person name="Dutcher S."/>
            <person name="Estelle M."/>
            <person name="Fawcett J.A."/>
            <person name="Gundlach H."/>
            <person name="Hanada K."/>
            <person name="Heyl A."/>
            <person name="Hicks K.A."/>
            <person name="Hugh J."/>
            <person name="Lohr M."/>
            <person name="Mayer K."/>
            <person name="Melkozernov A."/>
            <person name="Murata T."/>
            <person name="Nelson D."/>
            <person name="Pils B."/>
            <person name="Prigge M."/>
            <person name="Reiss B."/>
            <person name="Renner T."/>
            <person name="Rombauts S."/>
            <person name="Rushton P."/>
            <person name="Sanderfoot A."/>
            <person name="Schween G."/>
            <person name="Shiu S.-H."/>
            <person name="Stueber K."/>
            <person name="Theodoulou F.L."/>
            <person name="Tu H."/>
            <person name="Van de Peer Y."/>
            <person name="Verrier P.J."/>
            <person name="Waters E."/>
            <person name="Wood A."/>
            <person name="Yang L."/>
            <person name="Cove D."/>
            <person name="Cuming A."/>
            <person name="Hasebe M."/>
            <person name="Lucas S."/>
            <person name="Mishler D.B."/>
            <person name="Reski R."/>
            <person name="Grigoriev I."/>
            <person name="Quatrano R.S."/>
            <person name="Boore J.L."/>
        </authorList>
    </citation>
    <scope>NUCLEOTIDE SEQUENCE [LARGE SCALE GENOMIC DNA]</scope>
    <source>
        <strain evidence="3 4">cv. Gransden 2004</strain>
    </source>
</reference>
<proteinExistence type="predicted"/>
<dbReference type="CDD" id="cd23767">
    <property type="entry name" value="IQCD"/>
    <property type="match status" value="1"/>
</dbReference>
<dbReference type="Proteomes" id="UP000006727">
    <property type="component" value="Chromosome 14"/>
</dbReference>
<reference evidence="2 4" key="2">
    <citation type="journal article" date="2018" name="Plant J.">
        <title>The Physcomitrella patens chromosome-scale assembly reveals moss genome structure and evolution.</title>
        <authorList>
            <person name="Lang D."/>
            <person name="Ullrich K.K."/>
            <person name="Murat F."/>
            <person name="Fuchs J."/>
            <person name="Jenkins J."/>
            <person name="Haas F.B."/>
            <person name="Piednoel M."/>
            <person name="Gundlach H."/>
            <person name="Van Bel M."/>
            <person name="Meyberg R."/>
            <person name="Vives C."/>
            <person name="Morata J."/>
            <person name="Symeonidi A."/>
            <person name="Hiss M."/>
            <person name="Muchero W."/>
            <person name="Kamisugi Y."/>
            <person name="Saleh O."/>
            <person name="Blanc G."/>
            <person name="Decker E.L."/>
            <person name="van Gessel N."/>
            <person name="Grimwood J."/>
            <person name="Hayes R.D."/>
            <person name="Graham S.W."/>
            <person name="Gunter L.E."/>
            <person name="McDaniel S.F."/>
            <person name="Hoernstein S.N.W."/>
            <person name="Larsson A."/>
            <person name="Li F.W."/>
            <person name="Perroud P.F."/>
            <person name="Phillips J."/>
            <person name="Ranjan P."/>
            <person name="Rokshar D.S."/>
            <person name="Rothfels C.J."/>
            <person name="Schneider L."/>
            <person name="Shu S."/>
            <person name="Stevenson D.W."/>
            <person name="Thummler F."/>
            <person name="Tillich M."/>
            <person name="Villarreal Aguilar J.C."/>
            <person name="Widiez T."/>
            <person name="Wong G.K."/>
            <person name="Wymore A."/>
            <person name="Zhang Y."/>
            <person name="Zimmer A.D."/>
            <person name="Quatrano R.S."/>
            <person name="Mayer K.F.X."/>
            <person name="Goodstein D."/>
            <person name="Casacuberta J.M."/>
            <person name="Vandepoele K."/>
            <person name="Reski R."/>
            <person name="Cuming A.C."/>
            <person name="Tuskan G.A."/>
            <person name="Maumus F."/>
            <person name="Salse J."/>
            <person name="Schmutz J."/>
            <person name="Rensing S.A."/>
        </authorList>
    </citation>
    <scope>NUCLEOTIDE SEQUENCE [LARGE SCALE GENOMIC DNA]</scope>
    <source>
        <strain evidence="3 4">cv. Gransden 2004</strain>
    </source>
</reference>
<keyword evidence="4" id="KW-1185">Reference proteome</keyword>